<dbReference type="OrthoDB" id="441890at2759"/>
<keyword evidence="4" id="KW-1185">Reference proteome</keyword>
<protein>
    <recommendedName>
        <fullName evidence="2">DUF1308 domain-containing protein</fullName>
    </recommendedName>
</protein>
<organism evidence="3 4">
    <name type="scientific">Glarea lozoyensis (strain ATCC 20868 / MF5171)</name>
    <dbReference type="NCBI Taxonomy" id="1116229"/>
    <lineage>
        <taxon>Eukaryota</taxon>
        <taxon>Fungi</taxon>
        <taxon>Dikarya</taxon>
        <taxon>Ascomycota</taxon>
        <taxon>Pezizomycotina</taxon>
        <taxon>Leotiomycetes</taxon>
        <taxon>Helotiales</taxon>
        <taxon>Helotiaceae</taxon>
        <taxon>Glarea</taxon>
    </lineage>
</organism>
<dbReference type="PANTHER" id="PTHR13379">
    <property type="entry name" value="UNCHARACTERIZED DUF1308"/>
    <property type="match status" value="1"/>
</dbReference>
<evidence type="ECO:0000313" key="3">
    <source>
        <dbReference type="EMBL" id="EPE33720.1"/>
    </source>
</evidence>
<accession>S3D7I5</accession>
<dbReference type="AlphaFoldDB" id="S3D7I5"/>
<evidence type="ECO:0000313" key="4">
    <source>
        <dbReference type="Proteomes" id="UP000016922"/>
    </source>
</evidence>
<dbReference type="RefSeq" id="XP_008078872.1">
    <property type="nucleotide sequence ID" value="XM_008080681.1"/>
</dbReference>
<dbReference type="EMBL" id="KE145357">
    <property type="protein sequence ID" value="EPE33720.1"/>
    <property type="molecule type" value="Genomic_DNA"/>
</dbReference>
<feature type="region of interest" description="Disordered" evidence="1">
    <location>
        <begin position="1"/>
        <end position="23"/>
    </location>
</feature>
<dbReference type="KEGG" id="glz:GLAREA_06733"/>
<dbReference type="GeneID" id="19465786"/>
<dbReference type="Pfam" id="PF07000">
    <property type="entry name" value="DUF1308"/>
    <property type="match status" value="1"/>
</dbReference>
<name>S3D7I5_GLAL2</name>
<proteinExistence type="predicted"/>
<dbReference type="eggNOG" id="ENOG502RZS8">
    <property type="taxonomic scope" value="Eukaryota"/>
</dbReference>
<dbReference type="Proteomes" id="UP000016922">
    <property type="component" value="Unassembled WGS sequence"/>
</dbReference>
<dbReference type="STRING" id="1116229.S3D7I5"/>
<reference evidence="3 4" key="1">
    <citation type="journal article" date="2013" name="BMC Genomics">
        <title>Genomics-driven discovery of the pneumocandin biosynthetic gene cluster in the fungus Glarea lozoyensis.</title>
        <authorList>
            <person name="Chen L."/>
            <person name="Yue Q."/>
            <person name="Zhang X."/>
            <person name="Xiang M."/>
            <person name="Wang C."/>
            <person name="Li S."/>
            <person name="Che Y."/>
            <person name="Ortiz-Lopez F.J."/>
            <person name="Bills G.F."/>
            <person name="Liu X."/>
            <person name="An Z."/>
        </authorList>
    </citation>
    <scope>NUCLEOTIDE SEQUENCE [LARGE SCALE GENOMIC DNA]</scope>
    <source>
        <strain evidence="4">ATCC 20868 / MF5171</strain>
    </source>
</reference>
<dbReference type="HOGENOM" id="CLU_033444_1_0_1"/>
<evidence type="ECO:0000256" key="1">
    <source>
        <dbReference type="SAM" id="MobiDB-lite"/>
    </source>
</evidence>
<dbReference type="InterPro" id="IPR010733">
    <property type="entry name" value="DUF1308"/>
</dbReference>
<gene>
    <name evidence="3" type="ORF">GLAREA_06733</name>
</gene>
<sequence>MTDRQEDNGYAPLHGRVSDRMAHLDIDDSSTENDLTSGMTDATEVTLAPEEIDAEKLATEMQLRCRLLLNELEQFQAHLKKQRKEHTVELRTFRSGLQAEMKLIDKLVKKDGSSSKTVHSLRSSNFQFYASVWSTAKSCHSLTALSRKYYWDPTSRTTNINGQISQHGTTKHRCYSAVADVVCQDGLEWVKVSSNTEKRIIWDLAKAGWVGDSDSEEWEEEEDDDDEKEGLLKQVEHLVKAAKATRVRYRHPQVRLVLPRISSTPRAKEVGMVLQKIRNMGVIVQTSEHVPEEPVFEDVLSNLVQDRFDTFSEILNMDCTVLLAFASDLSHGRVEPQDWHNKMIQRQRTMESEEQLLPSSLWPACDGRKLVCTREAAVRMQEIVATIGTVSEKRRTELLIDLNHDTQLSPSERHSEFQKLSDYTIPATWRLPIEVVDIDLPAALKELPPIAKTIAENLSDINSSVIIYGWMSGRTTISSNRAVAKEIEGTIEENRGEGDEMVGPDVWLCSTTRSLVGKEKERRGGVREGDR</sequence>
<dbReference type="OMA" id="VCDTARS"/>
<evidence type="ECO:0000259" key="2">
    <source>
        <dbReference type="Pfam" id="PF07000"/>
    </source>
</evidence>
<dbReference type="PANTHER" id="PTHR13379:SF0">
    <property type="entry name" value="UPF0415 PROTEIN C7ORF25"/>
    <property type="match status" value="1"/>
</dbReference>
<feature type="domain" description="DUF1308" evidence="2">
    <location>
        <begin position="315"/>
        <end position="404"/>
    </location>
</feature>